<dbReference type="RefSeq" id="WP_332867069.1">
    <property type="nucleotide sequence ID" value="NZ_JBAFSM010000053.1"/>
</dbReference>
<dbReference type="EMBL" id="JBAFSM010000053">
    <property type="protein sequence ID" value="MEG3439588.1"/>
    <property type="molecule type" value="Genomic_DNA"/>
</dbReference>
<evidence type="ECO:0000313" key="2">
    <source>
        <dbReference type="Proteomes" id="UP001328733"/>
    </source>
</evidence>
<proteinExistence type="predicted"/>
<accession>A0AAW9QRB2</accession>
<evidence type="ECO:0000313" key="1">
    <source>
        <dbReference type="EMBL" id="MEG3439588.1"/>
    </source>
</evidence>
<sequence length="123" mass="13810">MSQTIKFTDHRNHVLSLTKVERGKFLIKITSGSSPQVQVELSDDEVEKIKDTLLTDSLNYFIIRDDAPVLTLGLTDTTINGTLIERSYFLVLLSVNPLSSADFTFGSSTKDEGQKIAQFLRER</sequence>
<comment type="caution">
    <text evidence="1">The sequence shown here is derived from an EMBL/GenBank/DDBJ whole genome shotgun (WGS) entry which is preliminary data.</text>
</comment>
<gene>
    <name evidence="1" type="ORF">V0288_20845</name>
</gene>
<protein>
    <submittedName>
        <fullName evidence="1">Uncharacterized protein</fullName>
    </submittedName>
</protein>
<organism evidence="1 2">
    <name type="scientific">Pannus brasiliensis CCIBt3594</name>
    <dbReference type="NCBI Taxonomy" id="1427578"/>
    <lineage>
        <taxon>Bacteria</taxon>
        <taxon>Bacillati</taxon>
        <taxon>Cyanobacteriota</taxon>
        <taxon>Cyanophyceae</taxon>
        <taxon>Oscillatoriophycideae</taxon>
        <taxon>Chroococcales</taxon>
        <taxon>Microcystaceae</taxon>
        <taxon>Pannus</taxon>
    </lineage>
</organism>
<dbReference type="AlphaFoldDB" id="A0AAW9QRB2"/>
<keyword evidence="2" id="KW-1185">Reference proteome</keyword>
<name>A0AAW9QRB2_9CHRO</name>
<dbReference type="Proteomes" id="UP001328733">
    <property type="component" value="Unassembled WGS sequence"/>
</dbReference>
<reference evidence="1 2" key="1">
    <citation type="submission" date="2024-01" db="EMBL/GenBank/DDBJ databases">
        <title>Genomic insights into the taxonomy and metabolism of the cyanobacterium Pannus brasiliensis CCIBt3594.</title>
        <authorList>
            <person name="Machado M."/>
            <person name="Botero N.B."/>
            <person name="Andreote A.P.D."/>
            <person name="Feitosa A.M.T."/>
            <person name="Popin R."/>
            <person name="Sivonen K."/>
            <person name="Fiore M.F."/>
        </authorList>
    </citation>
    <scope>NUCLEOTIDE SEQUENCE [LARGE SCALE GENOMIC DNA]</scope>
    <source>
        <strain evidence="1 2">CCIBt3594</strain>
    </source>
</reference>